<dbReference type="GO" id="GO:0016020">
    <property type="term" value="C:membrane"/>
    <property type="evidence" value="ECO:0007669"/>
    <property type="project" value="UniProtKB-SubCell"/>
</dbReference>
<keyword evidence="3 5" id="KW-1133">Transmembrane helix</keyword>
<comment type="caution">
    <text evidence="7">The sequence shown here is derived from an EMBL/GenBank/DDBJ whole genome shotgun (WGS) entry which is preliminary data.</text>
</comment>
<evidence type="ECO:0000313" key="8">
    <source>
        <dbReference type="Proteomes" id="UP000288071"/>
    </source>
</evidence>
<reference evidence="7 8" key="1">
    <citation type="submission" date="2019-01" db="EMBL/GenBank/DDBJ databases">
        <title>Sinorhodobacter populi sp. nov. isolated from the symptomatic bark tissue of Populus euramericana canker.</title>
        <authorList>
            <person name="Xu G."/>
        </authorList>
    </citation>
    <scope>NUCLEOTIDE SEQUENCE [LARGE SCALE GENOMIC DNA]</scope>
    <source>
        <strain evidence="7 8">CGMCC 1.12963</strain>
    </source>
</reference>
<organism evidence="7 8">
    <name type="scientific">Paenirhodobacter huangdaonensis</name>
    <dbReference type="NCBI Taxonomy" id="2501515"/>
    <lineage>
        <taxon>Bacteria</taxon>
        <taxon>Pseudomonadati</taxon>
        <taxon>Pseudomonadota</taxon>
        <taxon>Alphaproteobacteria</taxon>
        <taxon>Rhodobacterales</taxon>
        <taxon>Rhodobacter group</taxon>
        <taxon>Paenirhodobacter</taxon>
    </lineage>
</organism>
<feature type="transmembrane region" description="Helical" evidence="5">
    <location>
        <begin position="134"/>
        <end position="156"/>
    </location>
</feature>
<sequence>MAAVDDILRSYRAPRAVVRGHLARTRSEPRALTLLLAALVVIFVGQWPQLSRQSFEHPDQPMTVLLVGTAIALLATVPAFYALAALAHLVARLFGARGSWYGARIALFWALLAVSPLMLLQGLVAGFLGQGVQLGLISGLVFVAFLAIWGAGMRVAEFEAG</sequence>
<keyword evidence="8" id="KW-1185">Reference proteome</keyword>
<accession>A0A3S3LKU7</accession>
<dbReference type="EMBL" id="SAVA01000009">
    <property type="protein sequence ID" value="RWR50376.1"/>
    <property type="molecule type" value="Genomic_DNA"/>
</dbReference>
<feature type="transmembrane region" description="Helical" evidence="5">
    <location>
        <begin position="31"/>
        <end position="50"/>
    </location>
</feature>
<evidence type="ECO:0000256" key="4">
    <source>
        <dbReference type="ARBA" id="ARBA00023136"/>
    </source>
</evidence>
<dbReference type="RefSeq" id="WP_128157178.1">
    <property type="nucleotide sequence ID" value="NZ_JBHSOM010000008.1"/>
</dbReference>
<dbReference type="Pfam" id="PF04893">
    <property type="entry name" value="Yip1"/>
    <property type="match status" value="1"/>
</dbReference>
<dbReference type="Proteomes" id="UP000288071">
    <property type="component" value="Unassembled WGS sequence"/>
</dbReference>
<proteinExistence type="predicted"/>
<comment type="subcellular location">
    <subcellularLocation>
        <location evidence="1">Membrane</location>
        <topology evidence="1">Multi-pass membrane protein</topology>
    </subcellularLocation>
</comment>
<evidence type="ECO:0000256" key="1">
    <source>
        <dbReference type="ARBA" id="ARBA00004141"/>
    </source>
</evidence>
<evidence type="ECO:0000259" key="6">
    <source>
        <dbReference type="Pfam" id="PF04893"/>
    </source>
</evidence>
<keyword evidence="4 5" id="KW-0472">Membrane</keyword>
<protein>
    <submittedName>
        <fullName evidence="7">YIP1 family protein</fullName>
    </submittedName>
</protein>
<keyword evidence="2 5" id="KW-0812">Transmembrane</keyword>
<evidence type="ECO:0000256" key="5">
    <source>
        <dbReference type="SAM" id="Phobius"/>
    </source>
</evidence>
<feature type="domain" description="Yip1" evidence="6">
    <location>
        <begin position="13"/>
        <end position="155"/>
    </location>
</feature>
<evidence type="ECO:0000313" key="7">
    <source>
        <dbReference type="EMBL" id="RWR50376.1"/>
    </source>
</evidence>
<evidence type="ECO:0000256" key="2">
    <source>
        <dbReference type="ARBA" id="ARBA00022692"/>
    </source>
</evidence>
<reference evidence="8" key="2">
    <citation type="submission" date="2019-01" db="EMBL/GenBank/DDBJ databases">
        <title>Sinorhodobacter populi sp. nov. isolated from the symptomatic bark tissue of Populus euramericana canker.</title>
        <authorList>
            <person name="Li Y."/>
        </authorList>
    </citation>
    <scope>NUCLEOTIDE SEQUENCE [LARGE SCALE GENOMIC DNA]</scope>
    <source>
        <strain evidence="8">CGMCC 1.12963</strain>
    </source>
</reference>
<name>A0A3S3LKU7_9RHOB</name>
<feature type="transmembrane region" description="Helical" evidence="5">
    <location>
        <begin position="70"/>
        <end position="94"/>
    </location>
</feature>
<gene>
    <name evidence="7" type="ORF">EOW66_15365</name>
</gene>
<feature type="transmembrane region" description="Helical" evidence="5">
    <location>
        <begin position="106"/>
        <end position="128"/>
    </location>
</feature>
<dbReference type="AlphaFoldDB" id="A0A3S3LKU7"/>
<dbReference type="InterPro" id="IPR006977">
    <property type="entry name" value="Yip1_dom"/>
</dbReference>
<evidence type="ECO:0000256" key="3">
    <source>
        <dbReference type="ARBA" id="ARBA00022989"/>
    </source>
</evidence>